<dbReference type="SUPFAM" id="SSF50978">
    <property type="entry name" value="WD40 repeat-like"/>
    <property type="match status" value="1"/>
</dbReference>
<evidence type="ECO:0000313" key="4">
    <source>
        <dbReference type="Proteomes" id="UP000639772"/>
    </source>
</evidence>
<feature type="repeat" description="WD" evidence="1">
    <location>
        <begin position="120"/>
        <end position="151"/>
    </location>
</feature>
<dbReference type="InterPro" id="IPR044230">
    <property type="entry name" value="GTF3C4"/>
</dbReference>
<keyword evidence="1" id="KW-0853">WD repeat</keyword>
<dbReference type="PROSITE" id="PS50082">
    <property type="entry name" value="WD_REPEATS_2"/>
    <property type="match status" value="1"/>
</dbReference>
<evidence type="ECO:0000313" key="3">
    <source>
        <dbReference type="EMBL" id="KAG0462462.1"/>
    </source>
</evidence>
<accession>A0A835Q6Z6</accession>
<protein>
    <recommendedName>
        <fullName evidence="5">Transcription factor IIIC 90kDa subunit N-terminal domain-containing protein</fullName>
    </recommendedName>
</protein>
<evidence type="ECO:0000256" key="1">
    <source>
        <dbReference type="PROSITE-ProRule" id="PRU00221"/>
    </source>
</evidence>
<dbReference type="PANTHER" id="PTHR15496:SF2">
    <property type="entry name" value="GENERAL TRANSCRIPTION FACTOR 3C POLYPEPTIDE 4"/>
    <property type="match status" value="1"/>
</dbReference>
<dbReference type="Gene3D" id="2.130.10.10">
    <property type="entry name" value="YVTN repeat-like/Quinoprotein amine dehydrogenase"/>
    <property type="match status" value="1"/>
</dbReference>
<dbReference type="Proteomes" id="UP000639772">
    <property type="component" value="Chromosome 11"/>
</dbReference>
<organism evidence="3 4">
    <name type="scientific">Vanilla planifolia</name>
    <name type="common">Vanilla</name>
    <dbReference type="NCBI Taxonomy" id="51239"/>
    <lineage>
        <taxon>Eukaryota</taxon>
        <taxon>Viridiplantae</taxon>
        <taxon>Streptophyta</taxon>
        <taxon>Embryophyta</taxon>
        <taxon>Tracheophyta</taxon>
        <taxon>Spermatophyta</taxon>
        <taxon>Magnoliopsida</taxon>
        <taxon>Liliopsida</taxon>
        <taxon>Asparagales</taxon>
        <taxon>Orchidaceae</taxon>
        <taxon>Vanilloideae</taxon>
        <taxon>Vanilleae</taxon>
        <taxon>Vanilla</taxon>
    </lineage>
</organism>
<dbReference type="EMBL" id="JADCNM010000011">
    <property type="protein sequence ID" value="KAG0462462.1"/>
    <property type="molecule type" value="Genomic_DNA"/>
</dbReference>
<dbReference type="Pfam" id="PF00400">
    <property type="entry name" value="WD40"/>
    <property type="match status" value="1"/>
</dbReference>
<dbReference type="GO" id="GO:0004402">
    <property type="term" value="F:histone acetyltransferase activity"/>
    <property type="evidence" value="ECO:0007669"/>
    <property type="project" value="InterPro"/>
</dbReference>
<name>A0A835Q6Z6_VANPL</name>
<dbReference type="PROSITE" id="PS50294">
    <property type="entry name" value="WD_REPEATS_REGION"/>
    <property type="match status" value="1"/>
</dbReference>
<comment type="caution">
    <text evidence="3">The sequence shown here is derived from an EMBL/GenBank/DDBJ whole genome shotgun (WGS) entry which is preliminary data.</text>
</comment>
<dbReference type="PANTHER" id="PTHR15496">
    <property type="entry name" value="GENERAL TRANSCRIPTION FACTOR 3C POLYPEPTIDE 4 FAMILY"/>
    <property type="match status" value="1"/>
</dbReference>
<feature type="region of interest" description="Disordered" evidence="2">
    <location>
        <begin position="8"/>
        <end position="27"/>
    </location>
</feature>
<evidence type="ECO:0008006" key="5">
    <source>
        <dbReference type="Google" id="ProtNLM"/>
    </source>
</evidence>
<reference evidence="3 4" key="1">
    <citation type="journal article" date="2020" name="Nat. Food">
        <title>A phased Vanilla planifolia genome enables genetic improvement of flavour and production.</title>
        <authorList>
            <person name="Hasing T."/>
            <person name="Tang H."/>
            <person name="Brym M."/>
            <person name="Khazi F."/>
            <person name="Huang T."/>
            <person name="Chambers A.H."/>
        </authorList>
    </citation>
    <scope>NUCLEOTIDE SEQUENCE [LARGE SCALE GENOMIC DNA]</scope>
    <source>
        <tissue evidence="3">Leaf</tissue>
    </source>
</reference>
<dbReference type="InterPro" id="IPR036322">
    <property type="entry name" value="WD40_repeat_dom_sf"/>
</dbReference>
<dbReference type="GO" id="GO:0006384">
    <property type="term" value="P:transcription initiation at RNA polymerase III promoter"/>
    <property type="evidence" value="ECO:0007669"/>
    <property type="project" value="InterPro"/>
</dbReference>
<dbReference type="AlphaFoldDB" id="A0A835Q6Z6"/>
<dbReference type="InterPro" id="IPR001680">
    <property type="entry name" value="WD40_rpt"/>
</dbReference>
<proteinExistence type="predicted"/>
<dbReference type="OrthoDB" id="6021743at2759"/>
<evidence type="ECO:0000256" key="2">
    <source>
        <dbReference type="SAM" id="MobiDB-lite"/>
    </source>
</evidence>
<sequence length="518" mass="58470">MEDIDCACNNPPGQLNASEGKRVEGADGDVKQKDEMRSLSVKIWSGNVGRLLQHAEVDNNCFSLIAEVTTSTTSPVSTIALVIQEKTPDNVVLAVGRGSGLLEIWTYVATSKKLESAGYYNAHEQVVTGLAWAVDGCFLYSCSQDNSIRGWILHGNALYEASLPSKFPTSDDSSNLSRVSDLCFGLALSPGELMLAVVRSLDGDLQHQMYEKRSQRPLLNFLDWWPITRAFRKAVPHFVDNILTKWISSWFAYPLNGSIEEMFFDDQEILMMISSRKIELLSIICRRVLLSDADLQNHELHKSVKFHNKEEVHDHWNKLLIKCERELRARLLAFTFQAVLNHPDICNETLEDGHWLPLGVAQMKKWASINPDVAFNLHAILGIKISDICSRNNDICKYMKEEHCGFCSAPVPFESPEVAWCEGVVDHNGVKDRHKLLRCAVSMRLCSVEKPMWFCMCCRRYVADLPPRSFFLLFDYPIKGGHKREDFTAIEGLKPLCPFCGILLQRSLPDFLLSASPV</sequence>
<dbReference type="GO" id="GO:0000127">
    <property type="term" value="C:transcription factor TFIIIC complex"/>
    <property type="evidence" value="ECO:0007669"/>
    <property type="project" value="InterPro"/>
</dbReference>
<gene>
    <name evidence="3" type="ORF">HPP92_020938</name>
</gene>
<dbReference type="InterPro" id="IPR015943">
    <property type="entry name" value="WD40/YVTN_repeat-like_dom_sf"/>
</dbReference>